<name>A0ACA9SRT0_9GLOM</name>
<dbReference type="EMBL" id="CAJVQC010148553">
    <property type="protein sequence ID" value="CAG8845839.1"/>
    <property type="molecule type" value="Genomic_DNA"/>
</dbReference>
<accession>A0ACA9SRT0</accession>
<gene>
    <name evidence="1" type="ORF">RPERSI_LOCUS33848</name>
</gene>
<reference evidence="1" key="1">
    <citation type="submission" date="2021-06" db="EMBL/GenBank/DDBJ databases">
        <authorList>
            <person name="Kallberg Y."/>
            <person name="Tangrot J."/>
            <person name="Rosling A."/>
        </authorList>
    </citation>
    <scope>NUCLEOTIDE SEQUENCE</scope>
    <source>
        <strain evidence="1">MA461A</strain>
    </source>
</reference>
<proteinExistence type="predicted"/>
<feature type="non-terminal residue" evidence="1">
    <location>
        <position position="118"/>
    </location>
</feature>
<evidence type="ECO:0000313" key="1">
    <source>
        <dbReference type="EMBL" id="CAG8845839.1"/>
    </source>
</evidence>
<sequence length="118" mass="13242">IWGSRGKIKDASILLQMHFKLEYLDFAYVIAFRNDSLIVAIIGSSPNLKYFDISGNDIGDEVVEAVASTCYELEYLDLEGCGFITEPSVCNVIRLYPKLQHLELGFCDISDKTIKEIA</sequence>
<evidence type="ECO:0000313" key="2">
    <source>
        <dbReference type="Proteomes" id="UP000789920"/>
    </source>
</evidence>
<comment type="caution">
    <text evidence="1">The sequence shown here is derived from an EMBL/GenBank/DDBJ whole genome shotgun (WGS) entry which is preliminary data.</text>
</comment>
<keyword evidence="2" id="KW-1185">Reference proteome</keyword>
<dbReference type="Proteomes" id="UP000789920">
    <property type="component" value="Unassembled WGS sequence"/>
</dbReference>
<protein>
    <submittedName>
        <fullName evidence="1">20213_t:CDS:1</fullName>
    </submittedName>
</protein>
<organism evidence="1 2">
    <name type="scientific">Racocetra persica</name>
    <dbReference type="NCBI Taxonomy" id="160502"/>
    <lineage>
        <taxon>Eukaryota</taxon>
        <taxon>Fungi</taxon>
        <taxon>Fungi incertae sedis</taxon>
        <taxon>Mucoromycota</taxon>
        <taxon>Glomeromycotina</taxon>
        <taxon>Glomeromycetes</taxon>
        <taxon>Diversisporales</taxon>
        <taxon>Gigasporaceae</taxon>
        <taxon>Racocetra</taxon>
    </lineage>
</organism>
<feature type="non-terminal residue" evidence="1">
    <location>
        <position position="1"/>
    </location>
</feature>